<dbReference type="Proteomes" id="UP000233365">
    <property type="component" value="Unassembled WGS sequence"/>
</dbReference>
<sequence>MGCALSGGSVRAVACEGGEVGGADLVIRSGRGDRRGMGRQTVWWRRLTLPGGGGGVGDHVDEVLGPGPETEAVLVMKGRFQIRMRQARTGEYAGRGCR</sequence>
<accession>A0ABX4RCV9</accession>
<organism evidence="1 2">
    <name type="scientific">Thalassospira povalilytica</name>
    <dbReference type="NCBI Taxonomy" id="732237"/>
    <lineage>
        <taxon>Bacteria</taxon>
        <taxon>Pseudomonadati</taxon>
        <taxon>Pseudomonadota</taxon>
        <taxon>Alphaproteobacteria</taxon>
        <taxon>Rhodospirillales</taxon>
        <taxon>Thalassospiraceae</taxon>
        <taxon>Thalassospira</taxon>
    </lineage>
</organism>
<keyword evidence="2" id="KW-1185">Reference proteome</keyword>
<evidence type="ECO:0000313" key="1">
    <source>
        <dbReference type="EMBL" id="PKR52425.1"/>
    </source>
</evidence>
<protein>
    <submittedName>
        <fullName evidence="1">Uncharacterized protein</fullName>
    </submittedName>
</protein>
<evidence type="ECO:0000313" key="2">
    <source>
        <dbReference type="Proteomes" id="UP000233365"/>
    </source>
</evidence>
<name>A0ABX4RCV9_9PROT</name>
<comment type="caution">
    <text evidence="1">The sequence shown here is derived from an EMBL/GenBank/DDBJ whole genome shotgun (WGS) entry which is preliminary data.</text>
</comment>
<proteinExistence type="predicted"/>
<gene>
    <name evidence="1" type="ORF">CU041_02145</name>
</gene>
<dbReference type="EMBL" id="PGTS01000001">
    <property type="protein sequence ID" value="PKR52425.1"/>
    <property type="molecule type" value="Genomic_DNA"/>
</dbReference>
<reference evidence="1 2" key="1">
    <citation type="submission" date="2017-11" db="EMBL/GenBank/DDBJ databases">
        <title>Biodiversity and function of Thalassospira species in the particle-attached aromatic-hydrocarbon-degrading consortia from the surface seawater of the China South Sea.</title>
        <authorList>
            <person name="Dong C."/>
            <person name="Liu R."/>
            <person name="Shao Z."/>
        </authorList>
    </citation>
    <scope>NUCLEOTIDE SEQUENCE [LARGE SCALE GENOMIC DNA]</scope>
    <source>
        <strain evidence="1 2">139Z-12</strain>
    </source>
</reference>